<reference evidence="1" key="1">
    <citation type="submission" date="2021-06" db="EMBL/GenBank/DDBJ databases">
        <authorList>
            <person name="Kallberg Y."/>
            <person name="Tangrot J."/>
            <person name="Rosling A."/>
        </authorList>
    </citation>
    <scope>NUCLEOTIDE SEQUENCE</scope>
    <source>
        <strain evidence="1">AU212A</strain>
    </source>
</reference>
<dbReference type="Proteomes" id="UP000789860">
    <property type="component" value="Unassembled WGS sequence"/>
</dbReference>
<gene>
    <name evidence="1" type="ORF">SCALOS_LOCUS5274</name>
</gene>
<feature type="non-terminal residue" evidence="1">
    <location>
        <position position="1"/>
    </location>
</feature>
<evidence type="ECO:0000313" key="1">
    <source>
        <dbReference type="EMBL" id="CAG8553813.1"/>
    </source>
</evidence>
<dbReference type="EMBL" id="CAJVPM010008270">
    <property type="protein sequence ID" value="CAG8553813.1"/>
    <property type="molecule type" value="Genomic_DNA"/>
</dbReference>
<sequence length="334" mass="36744">LSQAGFLIPAGSCPSVGIGGHALGGGFGLYSRKFSVASDNILSIDMIKADGLLITANANKNEDLFFALRGAGGNNYGIVTSFTFQLHPTPPNVTSLSFQYEVSNIQKLLDTINKFGLNLPDDVTLSIVFSPESLELNGVYLGSQKNAKEVMKNFISSSNPSSTKFIEESFFSSVVRWGFEGTQGTINPTHHPNDFKAKSFLVKSPGLSSDAIKSLQKFMSELPSDCPTFAEFDLFGGAINRVAPDATAFVHRDILYGIQLYMELNSDSITNTGCIDKINKFGVTFQNDFSSYQNYIDKDLVNWQKRYYGSNFPKLVDIKKKFDPDNVFKFPQSI</sequence>
<keyword evidence="2" id="KW-1185">Reference proteome</keyword>
<name>A0ACA9LWP6_9GLOM</name>
<protein>
    <submittedName>
        <fullName evidence="1">9991_t:CDS:1</fullName>
    </submittedName>
</protein>
<comment type="caution">
    <text evidence="1">The sequence shown here is derived from an EMBL/GenBank/DDBJ whole genome shotgun (WGS) entry which is preliminary data.</text>
</comment>
<organism evidence="1 2">
    <name type="scientific">Scutellospora calospora</name>
    <dbReference type="NCBI Taxonomy" id="85575"/>
    <lineage>
        <taxon>Eukaryota</taxon>
        <taxon>Fungi</taxon>
        <taxon>Fungi incertae sedis</taxon>
        <taxon>Mucoromycota</taxon>
        <taxon>Glomeromycotina</taxon>
        <taxon>Glomeromycetes</taxon>
        <taxon>Diversisporales</taxon>
        <taxon>Gigasporaceae</taxon>
        <taxon>Scutellospora</taxon>
    </lineage>
</organism>
<evidence type="ECO:0000313" key="2">
    <source>
        <dbReference type="Proteomes" id="UP000789860"/>
    </source>
</evidence>
<proteinExistence type="predicted"/>
<accession>A0ACA9LWP6</accession>